<keyword evidence="12" id="KW-1185">Reference proteome</keyword>
<name>A0A9W8A933_9FUNG</name>
<reference evidence="11" key="1">
    <citation type="submission" date="2022-07" db="EMBL/GenBank/DDBJ databases">
        <title>Phylogenomic reconstructions and comparative analyses of Kickxellomycotina fungi.</title>
        <authorList>
            <person name="Reynolds N.K."/>
            <person name="Stajich J.E."/>
            <person name="Barry K."/>
            <person name="Grigoriev I.V."/>
            <person name="Crous P."/>
            <person name="Smith M.E."/>
        </authorList>
    </citation>
    <scope>NUCLEOTIDE SEQUENCE</scope>
    <source>
        <strain evidence="11">NBRC 100468</strain>
    </source>
</reference>
<comment type="caution">
    <text evidence="11">The sequence shown here is derived from an EMBL/GenBank/DDBJ whole genome shotgun (WGS) entry which is preliminary data.</text>
</comment>
<evidence type="ECO:0000256" key="9">
    <source>
        <dbReference type="RuleBase" id="RU367010"/>
    </source>
</evidence>
<dbReference type="InterPro" id="IPR006885">
    <property type="entry name" value="NADH_UbQ_FeS_4_mit-like"/>
</dbReference>
<accession>A0A9W8A933</accession>
<evidence type="ECO:0000256" key="5">
    <source>
        <dbReference type="ARBA" id="ARBA00022946"/>
    </source>
</evidence>
<gene>
    <name evidence="11" type="primary">NdufS4</name>
    <name evidence="11" type="ORF">H4219_001159</name>
</gene>
<proteinExistence type="inferred from homology"/>
<comment type="similarity">
    <text evidence="1 9">Belongs to the complex I NDUFS4 subunit family.</text>
</comment>
<comment type="function">
    <text evidence="9">Accessory subunit of the mitochondrial membrane respiratory chain NADH dehydrogenase (Complex I), that is believed not to be involved in catalysis. Complex I functions in the transfer of electrons from NADH to the respiratory chain. The immediate electron acceptor for the enzyme is believed to be ubiquinone.</text>
</comment>
<dbReference type="GO" id="GO:0022900">
    <property type="term" value="P:electron transport chain"/>
    <property type="evidence" value="ECO:0007669"/>
    <property type="project" value="InterPro"/>
</dbReference>
<evidence type="ECO:0000256" key="2">
    <source>
        <dbReference type="ARBA" id="ARBA00022448"/>
    </source>
</evidence>
<dbReference type="PANTHER" id="PTHR12219">
    <property type="entry name" value="NADH-UBIQUINONE OXIDOREDUCTASE"/>
    <property type="match status" value="1"/>
</dbReference>
<dbReference type="PANTHER" id="PTHR12219:SF8">
    <property type="entry name" value="NADH DEHYDROGENASE [UBIQUINONE] IRON-SULFUR PROTEIN 4, MITOCHONDRIAL"/>
    <property type="match status" value="1"/>
</dbReference>
<evidence type="ECO:0000313" key="11">
    <source>
        <dbReference type="EMBL" id="KAJ1920760.1"/>
    </source>
</evidence>
<evidence type="ECO:0000313" key="12">
    <source>
        <dbReference type="Proteomes" id="UP001150538"/>
    </source>
</evidence>
<keyword evidence="2 9" id="KW-0813">Transport</keyword>
<dbReference type="OrthoDB" id="3089at2759"/>
<evidence type="ECO:0000256" key="3">
    <source>
        <dbReference type="ARBA" id="ARBA00022660"/>
    </source>
</evidence>
<feature type="region of interest" description="Disordered" evidence="10">
    <location>
        <begin position="41"/>
        <end position="66"/>
    </location>
</feature>
<dbReference type="AlphaFoldDB" id="A0A9W8A933"/>
<dbReference type="FunFam" id="3.30.160.190:FF:000001">
    <property type="entry name" value="NADH-ubiquinone oxidoreductase 21 kDa subunit mitochondrial"/>
    <property type="match status" value="1"/>
</dbReference>
<keyword evidence="3 9" id="KW-0679">Respiratory chain</keyword>
<organism evidence="11 12">
    <name type="scientific">Mycoemilia scoparia</name>
    <dbReference type="NCBI Taxonomy" id="417184"/>
    <lineage>
        <taxon>Eukaryota</taxon>
        <taxon>Fungi</taxon>
        <taxon>Fungi incertae sedis</taxon>
        <taxon>Zoopagomycota</taxon>
        <taxon>Kickxellomycotina</taxon>
        <taxon>Kickxellomycetes</taxon>
        <taxon>Kickxellales</taxon>
        <taxon>Kickxellaceae</taxon>
        <taxon>Mycoemilia</taxon>
    </lineage>
</organism>
<dbReference type="Proteomes" id="UP001150538">
    <property type="component" value="Unassembled WGS sequence"/>
</dbReference>
<dbReference type="Gene3D" id="3.30.160.190">
    <property type="entry name" value="atu1810 like domain"/>
    <property type="match status" value="1"/>
</dbReference>
<protein>
    <recommendedName>
        <fullName evidence="9">NADH dehydrogenase [ubiquinone] iron-sulfur protein 4, mitochondrial</fullName>
    </recommendedName>
</protein>
<evidence type="ECO:0000256" key="1">
    <source>
        <dbReference type="ARBA" id="ARBA00005882"/>
    </source>
</evidence>
<comment type="subcellular location">
    <subcellularLocation>
        <location evidence="9">Mitochondrion inner membrane</location>
        <topology evidence="9">Peripheral membrane protein</topology>
        <orientation evidence="9">Matrix side</orientation>
    </subcellularLocation>
</comment>
<evidence type="ECO:0000256" key="7">
    <source>
        <dbReference type="ARBA" id="ARBA00023128"/>
    </source>
</evidence>
<evidence type="ECO:0000256" key="4">
    <source>
        <dbReference type="ARBA" id="ARBA00022792"/>
    </source>
</evidence>
<sequence length="177" mass="20441">MFALRTANLQISRQLLWPVIAARLISTESKTGDLNAAAVKTDNVQTPVPKHIEGSDLPAHTTSGAPESLHERLVRIYRPTRNAMTSGKDQTRFWKIDFDSLEMADRWENQLIGWASSADPMQSVRLKFTSKDAAIRFAEKQGWNYYVQEPKTPKFRKKEYKANFLYNPEKLRWIQTK</sequence>
<keyword evidence="6 9" id="KW-0249">Electron transport</keyword>
<dbReference type="GO" id="GO:0005743">
    <property type="term" value="C:mitochondrial inner membrane"/>
    <property type="evidence" value="ECO:0007669"/>
    <property type="project" value="UniProtKB-SubCell"/>
</dbReference>
<dbReference type="InterPro" id="IPR038532">
    <property type="entry name" value="NDUFS4-like_sf"/>
</dbReference>
<keyword evidence="5 9" id="KW-0809">Transit peptide</keyword>
<dbReference type="EMBL" id="JANBPU010000010">
    <property type="protein sequence ID" value="KAJ1920760.1"/>
    <property type="molecule type" value="Genomic_DNA"/>
</dbReference>
<evidence type="ECO:0000256" key="6">
    <source>
        <dbReference type="ARBA" id="ARBA00022982"/>
    </source>
</evidence>
<keyword evidence="8 9" id="KW-0472">Membrane</keyword>
<keyword evidence="4 9" id="KW-0999">Mitochondrion inner membrane</keyword>
<keyword evidence="7 9" id="KW-0496">Mitochondrion</keyword>
<dbReference type="Pfam" id="PF04800">
    <property type="entry name" value="NDUS4"/>
    <property type="match status" value="1"/>
</dbReference>
<evidence type="ECO:0000256" key="10">
    <source>
        <dbReference type="SAM" id="MobiDB-lite"/>
    </source>
</evidence>
<evidence type="ECO:0000256" key="8">
    <source>
        <dbReference type="ARBA" id="ARBA00023136"/>
    </source>
</evidence>